<dbReference type="Proteomes" id="UP000002531">
    <property type="component" value="Chromosome"/>
</dbReference>
<dbReference type="InterPro" id="IPR007420">
    <property type="entry name" value="DUF465"/>
</dbReference>
<reference evidence="2 3" key="1">
    <citation type="journal article" date="2006" name="Appl. Environ. Microbiol.">
        <title>Genome sequence of the chemolithoautotrophic nitrite-oxidizing bacterium Nitrobacter winogradskyi Nb-255.</title>
        <authorList>
            <person name="Starkenburg S.R."/>
            <person name="Chain P.S."/>
            <person name="Sayavedra-Soto L.A."/>
            <person name="Hauser L."/>
            <person name="Land M.L."/>
            <person name="Larimer F.W."/>
            <person name="Malfatti S.A."/>
            <person name="Klotz M.G."/>
            <person name="Bottomley P.J."/>
            <person name="Arp D.J."/>
            <person name="Hickey W.J."/>
        </authorList>
    </citation>
    <scope>NUCLEOTIDE SEQUENCE [LARGE SCALE GENOMIC DNA]</scope>
    <source>
        <strain evidence="3">ATCC 25391 / DSM 10237 / CIP 104748 / NCIMB 11846 / Nb-255</strain>
    </source>
</reference>
<keyword evidence="1" id="KW-0175">Coiled coil</keyword>
<evidence type="ECO:0000313" key="2">
    <source>
        <dbReference type="EMBL" id="ABA04265.1"/>
    </source>
</evidence>
<protein>
    <recommendedName>
        <fullName evidence="4">DUF465 domain-containing protein</fullName>
    </recommendedName>
</protein>
<dbReference type="InterPro" id="IPR038444">
    <property type="entry name" value="DUF465_sf"/>
</dbReference>
<evidence type="ECO:0000256" key="1">
    <source>
        <dbReference type="SAM" id="Coils"/>
    </source>
</evidence>
<sequence>MNRSHGTRDLRAARAREIIREADIPTLRTALRDSSQYVIMADEEDRELGAELARLQQEHRDLDAAIDALHQSPAPDLLRLQRLKKRKLQLRDRISFIEDQITPDIIA</sequence>
<evidence type="ECO:0000313" key="3">
    <source>
        <dbReference type="Proteomes" id="UP000002531"/>
    </source>
</evidence>
<dbReference type="Gene3D" id="6.10.280.50">
    <property type="match status" value="1"/>
</dbReference>
<dbReference type="AlphaFoldDB" id="Q3STX6"/>
<dbReference type="eggNOG" id="COG5481">
    <property type="taxonomic scope" value="Bacteria"/>
</dbReference>
<dbReference type="KEGG" id="nwi:Nwi_1003"/>
<dbReference type="EMBL" id="CP000115">
    <property type="protein sequence ID" value="ABA04265.1"/>
    <property type="molecule type" value="Genomic_DNA"/>
</dbReference>
<keyword evidence="3" id="KW-1185">Reference proteome</keyword>
<name>Q3STX6_NITWN</name>
<organism evidence="2 3">
    <name type="scientific">Nitrobacter winogradskyi (strain ATCC 25391 / DSM 10237 / CIP 104748 / NCIMB 11846 / Nb-255)</name>
    <dbReference type="NCBI Taxonomy" id="323098"/>
    <lineage>
        <taxon>Bacteria</taxon>
        <taxon>Pseudomonadati</taxon>
        <taxon>Pseudomonadota</taxon>
        <taxon>Alphaproteobacteria</taxon>
        <taxon>Hyphomicrobiales</taxon>
        <taxon>Nitrobacteraceae</taxon>
        <taxon>Nitrobacter</taxon>
    </lineage>
</organism>
<dbReference type="HOGENOM" id="CLU_175516_1_0_5"/>
<dbReference type="Pfam" id="PF04325">
    <property type="entry name" value="DUF465"/>
    <property type="match status" value="1"/>
</dbReference>
<proteinExistence type="predicted"/>
<evidence type="ECO:0008006" key="4">
    <source>
        <dbReference type="Google" id="ProtNLM"/>
    </source>
</evidence>
<accession>Q3STX6</accession>
<dbReference type="STRING" id="323098.Nwi_1003"/>
<gene>
    <name evidence="2" type="ordered locus">Nwi_1003</name>
</gene>
<feature type="coiled-coil region" evidence="1">
    <location>
        <begin position="52"/>
        <end position="100"/>
    </location>
</feature>